<dbReference type="Proteomes" id="UP001652642">
    <property type="component" value="Chromosome 2"/>
</dbReference>
<protein>
    <submittedName>
        <fullName evidence="2">IQ domain-containing protein F6</fullName>
    </submittedName>
</protein>
<dbReference type="Gene3D" id="1.20.5.190">
    <property type="match status" value="2"/>
</dbReference>
<dbReference type="InterPro" id="IPR039887">
    <property type="entry name" value="IQCF"/>
</dbReference>
<evidence type="ECO:0000313" key="2">
    <source>
        <dbReference type="RefSeq" id="XP_020659515.2"/>
    </source>
</evidence>
<sequence>MLNFWKKVRAKICPCLSKPDETSEQSEDTEAGGSLFLAKQIQAAVIIQKWWRGVLVRRSLLQATLCALVIQRWWRHTFNKAQEERRIRALVMYIWPEKSTILLQSMFRMWLMKTRYKKYQKAAQVIQNNWRRYSFRRESNVCSLDNLAHDGIDLNIEIVVG</sequence>
<dbReference type="InterPro" id="IPR027417">
    <property type="entry name" value="P-loop_NTPase"/>
</dbReference>
<dbReference type="GO" id="GO:0005516">
    <property type="term" value="F:calmodulin binding"/>
    <property type="evidence" value="ECO:0007669"/>
    <property type="project" value="TreeGrafter"/>
</dbReference>
<dbReference type="CTD" id="440956"/>
<evidence type="ECO:0000313" key="1">
    <source>
        <dbReference type="Proteomes" id="UP001652642"/>
    </source>
</evidence>
<name>A0A6J0UJS4_9SAUR</name>
<proteinExistence type="predicted"/>
<dbReference type="GeneID" id="110084473"/>
<reference evidence="2" key="2">
    <citation type="submission" date="2025-08" db="UniProtKB">
        <authorList>
            <consortium name="RefSeq"/>
        </authorList>
    </citation>
    <scope>IDENTIFICATION</scope>
</reference>
<dbReference type="PROSITE" id="PS50096">
    <property type="entry name" value="IQ"/>
    <property type="match status" value="2"/>
</dbReference>
<dbReference type="Pfam" id="PF00612">
    <property type="entry name" value="IQ"/>
    <property type="match status" value="4"/>
</dbReference>
<dbReference type="AlphaFoldDB" id="A0A6J0UJS4"/>
<accession>A0A6J0UJS4</accession>
<gene>
    <name evidence="2" type="primary">IQCF6</name>
</gene>
<keyword evidence="1" id="KW-1185">Reference proteome</keyword>
<organism evidence="1 2">
    <name type="scientific">Pogona vitticeps</name>
    <name type="common">central bearded dragon</name>
    <dbReference type="NCBI Taxonomy" id="103695"/>
    <lineage>
        <taxon>Eukaryota</taxon>
        <taxon>Metazoa</taxon>
        <taxon>Chordata</taxon>
        <taxon>Craniata</taxon>
        <taxon>Vertebrata</taxon>
        <taxon>Euteleostomi</taxon>
        <taxon>Lepidosauria</taxon>
        <taxon>Squamata</taxon>
        <taxon>Bifurcata</taxon>
        <taxon>Unidentata</taxon>
        <taxon>Episquamata</taxon>
        <taxon>Toxicofera</taxon>
        <taxon>Iguania</taxon>
        <taxon>Acrodonta</taxon>
        <taxon>Agamidae</taxon>
        <taxon>Amphibolurinae</taxon>
        <taxon>Pogona</taxon>
    </lineage>
</organism>
<dbReference type="PANTHER" id="PTHR21633">
    <property type="entry name" value="IQ MOTIF CONTAINING F"/>
    <property type="match status" value="1"/>
</dbReference>
<dbReference type="InterPro" id="IPR000048">
    <property type="entry name" value="IQ_motif_EF-hand-BS"/>
</dbReference>
<dbReference type="InParanoid" id="A0A6J0UJS4"/>
<dbReference type="RefSeq" id="XP_020659515.2">
    <property type="nucleotide sequence ID" value="XM_020803856.2"/>
</dbReference>
<dbReference type="SUPFAM" id="SSF52540">
    <property type="entry name" value="P-loop containing nucleoside triphosphate hydrolases"/>
    <property type="match status" value="1"/>
</dbReference>
<dbReference type="SMART" id="SM00015">
    <property type="entry name" value="IQ"/>
    <property type="match status" value="4"/>
</dbReference>
<dbReference type="KEGG" id="pvt:110084473"/>
<reference evidence="1" key="1">
    <citation type="submission" date="2025-05" db="UniProtKB">
        <authorList>
            <consortium name="RefSeq"/>
        </authorList>
    </citation>
    <scope>NUCLEOTIDE SEQUENCE [LARGE SCALE GENOMIC DNA]</scope>
</reference>
<dbReference type="PANTHER" id="PTHR21633:SF10">
    <property type="entry name" value="IQ MOTIF CONTAINING F4"/>
    <property type="match status" value="1"/>
</dbReference>
<dbReference type="OrthoDB" id="9821394at2759"/>